<proteinExistence type="predicted"/>
<reference evidence="1 2" key="2">
    <citation type="journal article" date="2022" name="Mol. Ecol. Resour.">
        <title>The genomes of chicory, endive, great burdock and yacon provide insights into Asteraceae paleo-polyploidization history and plant inulin production.</title>
        <authorList>
            <person name="Fan W."/>
            <person name="Wang S."/>
            <person name="Wang H."/>
            <person name="Wang A."/>
            <person name="Jiang F."/>
            <person name="Liu H."/>
            <person name="Zhao H."/>
            <person name="Xu D."/>
            <person name="Zhang Y."/>
        </authorList>
    </citation>
    <scope>NUCLEOTIDE SEQUENCE [LARGE SCALE GENOMIC DNA]</scope>
    <source>
        <strain evidence="2">cv. Yunnan</strain>
        <tissue evidence="1">Leaves</tissue>
    </source>
</reference>
<sequence>METVYNTTCNEVDIKYKMHEVDKKMQLCVKKQTNGLIGEVFHYDAFDKYTWLIFATAIYFKGEWTEKFERSKTKNYDFHLLDGNKVRVPIMTSFKDQFLCVFDDFKNTREISSSLLPKEGLQNLSPDPNLFISSAVNKQSNKRVNHTGNSSSLQEVP</sequence>
<evidence type="ECO:0000313" key="2">
    <source>
        <dbReference type="Proteomes" id="UP001056120"/>
    </source>
</evidence>
<organism evidence="1 2">
    <name type="scientific">Smallanthus sonchifolius</name>
    <dbReference type="NCBI Taxonomy" id="185202"/>
    <lineage>
        <taxon>Eukaryota</taxon>
        <taxon>Viridiplantae</taxon>
        <taxon>Streptophyta</taxon>
        <taxon>Embryophyta</taxon>
        <taxon>Tracheophyta</taxon>
        <taxon>Spermatophyta</taxon>
        <taxon>Magnoliopsida</taxon>
        <taxon>eudicotyledons</taxon>
        <taxon>Gunneridae</taxon>
        <taxon>Pentapetalae</taxon>
        <taxon>asterids</taxon>
        <taxon>campanulids</taxon>
        <taxon>Asterales</taxon>
        <taxon>Asteraceae</taxon>
        <taxon>Asteroideae</taxon>
        <taxon>Heliantheae alliance</taxon>
        <taxon>Millerieae</taxon>
        <taxon>Smallanthus</taxon>
    </lineage>
</organism>
<dbReference type="Proteomes" id="UP001056120">
    <property type="component" value="Linkage Group LG06"/>
</dbReference>
<reference evidence="2" key="1">
    <citation type="journal article" date="2022" name="Mol. Ecol. Resour.">
        <title>The genomes of chicory, endive, great burdock and yacon provide insights into Asteraceae palaeo-polyploidization history and plant inulin production.</title>
        <authorList>
            <person name="Fan W."/>
            <person name="Wang S."/>
            <person name="Wang H."/>
            <person name="Wang A."/>
            <person name="Jiang F."/>
            <person name="Liu H."/>
            <person name="Zhao H."/>
            <person name="Xu D."/>
            <person name="Zhang Y."/>
        </authorList>
    </citation>
    <scope>NUCLEOTIDE SEQUENCE [LARGE SCALE GENOMIC DNA]</scope>
    <source>
        <strain evidence="2">cv. Yunnan</strain>
    </source>
</reference>
<gene>
    <name evidence="1" type="ORF">L1987_18460</name>
</gene>
<name>A0ACB9IZN3_9ASTR</name>
<dbReference type="EMBL" id="CM042023">
    <property type="protein sequence ID" value="KAI3813729.1"/>
    <property type="molecule type" value="Genomic_DNA"/>
</dbReference>
<keyword evidence="2" id="KW-1185">Reference proteome</keyword>
<protein>
    <submittedName>
        <fullName evidence="1">Uncharacterized protein</fullName>
    </submittedName>
</protein>
<accession>A0ACB9IZN3</accession>
<comment type="caution">
    <text evidence="1">The sequence shown here is derived from an EMBL/GenBank/DDBJ whole genome shotgun (WGS) entry which is preliminary data.</text>
</comment>
<evidence type="ECO:0000313" key="1">
    <source>
        <dbReference type="EMBL" id="KAI3813729.1"/>
    </source>
</evidence>